<dbReference type="AlphaFoldDB" id="A0A941F3J8"/>
<dbReference type="EMBL" id="JAGTAR010000003">
    <property type="protein sequence ID" value="MBR8534680.1"/>
    <property type="molecule type" value="Genomic_DNA"/>
</dbReference>
<reference evidence="1" key="1">
    <citation type="journal article" date="2018" name="Int. J. Syst. Evol. Microbiol.">
        <title>Carboxylicivirga sediminis sp. nov., isolated from coastal sediment.</title>
        <authorList>
            <person name="Wang F.Q."/>
            <person name="Ren L.H."/>
            <person name="Zou R.J."/>
            <person name="Sun Y.Z."/>
            <person name="Liu X.J."/>
            <person name="Jiang F."/>
            <person name="Liu L.J."/>
        </authorList>
    </citation>
    <scope>NUCLEOTIDE SEQUENCE</scope>
    <source>
        <strain evidence="1">JR1</strain>
    </source>
</reference>
<protein>
    <recommendedName>
        <fullName evidence="3">TIR domain-containing protein</fullName>
    </recommendedName>
</protein>
<sequence length="250" mass="29510">MTYNTSEATYFFTKNNLEQLEASLLQRGENLEEVISEFVDYKYEKFDIFLSHSYKDKSEIQRLYELLTFDLNTRNYKVYVDWLYNKELKRENVNVDTANVIRSNIEKSKCLIYATPINETNSKWMPWECGYMDGFTGNVAILPIMEEVDEEFSGEEFLTLYPVIKKDSNDILVATFHDGSTMFFDDWINKNSDKNKFTNYSFLIESIKEEESHLPGIGTKNLKNKIQFPFNFKYESDMVIVVKTIDPEQQ</sequence>
<dbReference type="Proteomes" id="UP000679220">
    <property type="component" value="Unassembled WGS sequence"/>
</dbReference>
<evidence type="ECO:0008006" key="3">
    <source>
        <dbReference type="Google" id="ProtNLM"/>
    </source>
</evidence>
<dbReference type="InterPro" id="IPR035897">
    <property type="entry name" value="Toll_tir_struct_dom_sf"/>
</dbReference>
<gene>
    <name evidence="1" type="ORF">KDU71_03845</name>
</gene>
<organism evidence="1 2">
    <name type="scientific">Carboxylicivirga sediminis</name>
    <dbReference type="NCBI Taxonomy" id="2006564"/>
    <lineage>
        <taxon>Bacteria</taxon>
        <taxon>Pseudomonadati</taxon>
        <taxon>Bacteroidota</taxon>
        <taxon>Bacteroidia</taxon>
        <taxon>Marinilabiliales</taxon>
        <taxon>Marinilabiliaceae</taxon>
        <taxon>Carboxylicivirga</taxon>
    </lineage>
</organism>
<proteinExistence type="predicted"/>
<name>A0A941F3J8_9BACT</name>
<evidence type="ECO:0000313" key="1">
    <source>
        <dbReference type="EMBL" id="MBR8534680.1"/>
    </source>
</evidence>
<reference evidence="1" key="2">
    <citation type="submission" date="2021-04" db="EMBL/GenBank/DDBJ databases">
        <authorList>
            <person name="Zhang T."/>
            <person name="Zhang Y."/>
            <person name="Lu D."/>
            <person name="Zuo D."/>
            <person name="Du Z."/>
        </authorList>
    </citation>
    <scope>NUCLEOTIDE SEQUENCE</scope>
    <source>
        <strain evidence="1">JR1</strain>
    </source>
</reference>
<evidence type="ECO:0000313" key="2">
    <source>
        <dbReference type="Proteomes" id="UP000679220"/>
    </source>
</evidence>
<comment type="caution">
    <text evidence="1">The sequence shown here is derived from an EMBL/GenBank/DDBJ whole genome shotgun (WGS) entry which is preliminary data.</text>
</comment>
<dbReference type="RefSeq" id="WP_212188579.1">
    <property type="nucleotide sequence ID" value="NZ_JAGTAR010000003.1"/>
</dbReference>
<dbReference type="Gene3D" id="3.40.50.10140">
    <property type="entry name" value="Toll/interleukin-1 receptor homology (TIR) domain"/>
    <property type="match status" value="1"/>
</dbReference>
<keyword evidence="2" id="KW-1185">Reference proteome</keyword>
<dbReference type="SUPFAM" id="SSF52200">
    <property type="entry name" value="Toll/Interleukin receptor TIR domain"/>
    <property type="match status" value="1"/>
</dbReference>
<accession>A0A941F3J8</accession>